<sequence>MSCSHCTRRRLLAFCAALLLLLALAGPSTRAAAFQKSFDVNVTFWNDGEDTVAPASDGIDPNRTATLTRQANGTYTLTLPIRSMQMLGMDCHLVGLTIGEIWYEGAVSGSFDSGSALLTIRNLPFSILTNGRADQAIDVVCSFEMDLSFLGELDADARLSVWAV</sequence>
<organism evidence="2 3">
    <name type="scientific">Candidatus Faecalibacterium intestinavium</name>
    <dbReference type="NCBI Taxonomy" id="2838580"/>
    <lineage>
        <taxon>Bacteria</taxon>
        <taxon>Bacillati</taxon>
        <taxon>Bacillota</taxon>
        <taxon>Clostridia</taxon>
        <taxon>Eubacteriales</taxon>
        <taxon>Oscillospiraceae</taxon>
        <taxon>Faecalibacterium</taxon>
    </lineage>
</organism>
<dbReference type="InterPro" id="IPR006311">
    <property type="entry name" value="TAT_signal"/>
</dbReference>
<gene>
    <name evidence="2" type="ORF">H9864_01070</name>
</gene>
<evidence type="ECO:0000313" key="3">
    <source>
        <dbReference type="Proteomes" id="UP000824178"/>
    </source>
</evidence>
<reference evidence="2" key="2">
    <citation type="submission" date="2021-04" db="EMBL/GenBank/DDBJ databases">
        <authorList>
            <person name="Gilroy R."/>
        </authorList>
    </citation>
    <scope>NUCLEOTIDE SEQUENCE</scope>
    <source>
        <strain evidence="2">742</strain>
    </source>
</reference>
<evidence type="ECO:0000256" key="1">
    <source>
        <dbReference type="SAM" id="SignalP"/>
    </source>
</evidence>
<protein>
    <submittedName>
        <fullName evidence="2">Pilin</fullName>
    </submittedName>
</protein>
<feature type="signal peptide" evidence="1">
    <location>
        <begin position="1"/>
        <end position="25"/>
    </location>
</feature>
<accession>A0A9E2KJA8</accession>
<name>A0A9E2KJA8_9FIRM</name>
<dbReference type="PROSITE" id="PS51318">
    <property type="entry name" value="TAT"/>
    <property type="match status" value="1"/>
</dbReference>
<dbReference type="EMBL" id="JAHLFH010000013">
    <property type="protein sequence ID" value="MBU3818968.1"/>
    <property type="molecule type" value="Genomic_DNA"/>
</dbReference>
<evidence type="ECO:0000313" key="2">
    <source>
        <dbReference type="EMBL" id="MBU3818968.1"/>
    </source>
</evidence>
<comment type="caution">
    <text evidence="2">The sequence shown here is derived from an EMBL/GenBank/DDBJ whole genome shotgun (WGS) entry which is preliminary data.</text>
</comment>
<feature type="chain" id="PRO_5039331664" evidence="1">
    <location>
        <begin position="26"/>
        <end position="164"/>
    </location>
</feature>
<proteinExistence type="predicted"/>
<dbReference type="Proteomes" id="UP000824178">
    <property type="component" value="Unassembled WGS sequence"/>
</dbReference>
<keyword evidence="1" id="KW-0732">Signal</keyword>
<reference evidence="2" key="1">
    <citation type="journal article" date="2021" name="PeerJ">
        <title>Extensive microbial diversity within the chicken gut microbiome revealed by metagenomics and culture.</title>
        <authorList>
            <person name="Gilroy R."/>
            <person name="Ravi A."/>
            <person name="Getino M."/>
            <person name="Pursley I."/>
            <person name="Horton D.L."/>
            <person name="Alikhan N.F."/>
            <person name="Baker D."/>
            <person name="Gharbi K."/>
            <person name="Hall N."/>
            <person name="Watson M."/>
            <person name="Adriaenssens E.M."/>
            <person name="Foster-Nyarko E."/>
            <person name="Jarju S."/>
            <person name="Secka A."/>
            <person name="Antonio M."/>
            <person name="Oren A."/>
            <person name="Chaudhuri R.R."/>
            <person name="La Ragione R."/>
            <person name="Hildebrand F."/>
            <person name="Pallen M.J."/>
        </authorList>
    </citation>
    <scope>NUCLEOTIDE SEQUENCE</scope>
    <source>
        <strain evidence="2">742</strain>
    </source>
</reference>
<dbReference type="AlphaFoldDB" id="A0A9E2KJA8"/>